<dbReference type="InterPro" id="IPR036638">
    <property type="entry name" value="HLH_DNA-bd_sf"/>
</dbReference>
<dbReference type="EMBL" id="JACRSQ010000013">
    <property type="protein sequence ID" value="MBC8543826.1"/>
    <property type="molecule type" value="Genomic_DNA"/>
</dbReference>
<gene>
    <name evidence="1" type="ORF">H8730_09730</name>
</gene>
<dbReference type="InterPro" id="IPR037208">
    <property type="entry name" value="Spo0E-like_sf"/>
</dbReference>
<evidence type="ECO:0000313" key="1">
    <source>
        <dbReference type="EMBL" id="MBC8543826.1"/>
    </source>
</evidence>
<dbReference type="SUPFAM" id="SSF140500">
    <property type="entry name" value="BAS1536-like"/>
    <property type="match status" value="1"/>
</dbReference>
<keyword evidence="2" id="KW-1185">Reference proteome</keyword>
<reference evidence="1" key="1">
    <citation type="submission" date="2020-08" db="EMBL/GenBank/DDBJ databases">
        <title>Genome public.</title>
        <authorList>
            <person name="Liu C."/>
            <person name="Sun Q."/>
        </authorList>
    </citation>
    <scope>NUCLEOTIDE SEQUENCE</scope>
    <source>
        <strain evidence="1">NSJ-32</strain>
    </source>
</reference>
<dbReference type="Pfam" id="PF09388">
    <property type="entry name" value="SpoOE-like"/>
    <property type="match status" value="1"/>
</dbReference>
<protein>
    <submittedName>
        <fullName evidence="1">Spo0E family sporulation regulatory protein-aspartic acid phosphatase</fullName>
    </submittedName>
</protein>
<dbReference type="GO" id="GO:0046983">
    <property type="term" value="F:protein dimerization activity"/>
    <property type="evidence" value="ECO:0007669"/>
    <property type="project" value="InterPro"/>
</dbReference>
<organism evidence="1 2">
    <name type="scientific">Bianquea renquensis</name>
    <dbReference type="NCBI Taxonomy" id="2763661"/>
    <lineage>
        <taxon>Bacteria</taxon>
        <taxon>Bacillati</taxon>
        <taxon>Bacillota</taxon>
        <taxon>Clostridia</taxon>
        <taxon>Eubacteriales</taxon>
        <taxon>Bianqueaceae</taxon>
        <taxon>Bianquea</taxon>
    </lineage>
</organism>
<dbReference type="AlphaFoldDB" id="A0A926DSJ4"/>
<comment type="caution">
    <text evidence="1">The sequence shown here is derived from an EMBL/GenBank/DDBJ whole genome shotgun (WGS) entry which is preliminary data.</text>
</comment>
<evidence type="ECO:0000313" key="2">
    <source>
        <dbReference type="Proteomes" id="UP000657006"/>
    </source>
</evidence>
<dbReference type="GO" id="GO:0043937">
    <property type="term" value="P:regulation of sporulation"/>
    <property type="evidence" value="ECO:0007669"/>
    <property type="project" value="InterPro"/>
</dbReference>
<name>A0A926DSJ4_9FIRM</name>
<dbReference type="RefSeq" id="WP_249289766.1">
    <property type="nucleotide sequence ID" value="NZ_JACRSQ010000013.1"/>
</dbReference>
<dbReference type="Gene3D" id="4.10.280.10">
    <property type="entry name" value="Helix-loop-helix DNA-binding domain"/>
    <property type="match status" value="1"/>
</dbReference>
<accession>A0A926DSJ4</accession>
<dbReference type="Proteomes" id="UP000657006">
    <property type="component" value="Unassembled WGS sequence"/>
</dbReference>
<proteinExistence type="predicted"/>
<sequence length="57" mass="6807">MMNEQKALQQEIMREREELTQMYMSRGNTEEIVRKSQKLDALIAKWYELQNSIDVAS</sequence>
<dbReference type="InterPro" id="IPR018540">
    <property type="entry name" value="Spo0E-like"/>
</dbReference>